<proteinExistence type="predicted"/>
<accession>A0AAV7WFX8</accession>
<sequence length="88" mass="9945">MVRTAVPARKKPRRGAQLRITSQLLGETGSTVTGAFSTLNILPRLRGHSDSYINTKLAVAGVLPNRWWYKLRSRFRVLAMYALQTLVF</sequence>
<comment type="caution">
    <text evidence="1">The sequence shown here is derived from an EMBL/GenBank/DDBJ whole genome shotgun (WGS) entry which is preliminary data.</text>
</comment>
<protein>
    <submittedName>
        <fullName evidence="1">Uncharacterized protein</fullName>
    </submittedName>
</protein>
<organism evidence="1 2">
    <name type="scientific">Pleurodeles waltl</name>
    <name type="common">Iberian ribbed newt</name>
    <dbReference type="NCBI Taxonomy" id="8319"/>
    <lineage>
        <taxon>Eukaryota</taxon>
        <taxon>Metazoa</taxon>
        <taxon>Chordata</taxon>
        <taxon>Craniata</taxon>
        <taxon>Vertebrata</taxon>
        <taxon>Euteleostomi</taxon>
        <taxon>Amphibia</taxon>
        <taxon>Batrachia</taxon>
        <taxon>Caudata</taxon>
        <taxon>Salamandroidea</taxon>
        <taxon>Salamandridae</taxon>
        <taxon>Pleurodelinae</taxon>
        <taxon>Pleurodeles</taxon>
    </lineage>
</organism>
<reference evidence="1" key="1">
    <citation type="journal article" date="2022" name="bioRxiv">
        <title>Sequencing and chromosome-scale assembly of the giantPleurodeles waltlgenome.</title>
        <authorList>
            <person name="Brown T."/>
            <person name="Elewa A."/>
            <person name="Iarovenko S."/>
            <person name="Subramanian E."/>
            <person name="Araus A.J."/>
            <person name="Petzold A."/>
            <person name="Susuki M."/>
            <person name="Suzuki K.-i.T."/>
            <person name="Hayashi T."/>
            <person name="Toyoda A."/>
            <person name="Oliveira C."/>
            <person name="Osipova E."/>
            <person name="Leigh N.D."/>
            <person name="Simon A."/>
            <person name="Yun M.H."/>
        </authorList>
    </citation>
    <scope>NUCLEOTIDE SEQUENCE</scope>
    <source>
        <strain evidence="1">20211129_DDA</strain>
        <tissue evidence="1">Liver</tissue>
    </source>
</reference>
<dbReference type="Proteomes" id="UP001066276">
    <property type="component" value="Chromosome 1_2"/>
</dbReference>
<evidence type="ECO:0000313" key="2">
    <source>
        <dbReference type="Proteomes" id="UP001066276"/>
    </source>
</evidence>
<name>A0AAV7WFX8_PLEWA</name>
<dbReference type="EMBL" id="JANPWB010000002">
    <property type="protein sequence ID" value="KAJ1210954.1"/>
    <property type="molecule type" value="Genomic_DNA"/>
</dbReference>
<dbReference type="AlphaFoldDB" id="A0AAV7WFX8"/>
<keyword evidence="2" id="KW-1185">Reference proteome</keyword>
<gene>
    <name evidence="1" type="ORF">NDU88_006316</name>
</gene>
<evidence type="ECO:0000313" key="1">
    <source>
        <dbReference type="EMBL" id="KAJ1210954.1"/>
    </source>
</evidence>